<keyword evidence="3 7" id="KW-0328">Glycosyltransferase</keyword>
<dbReference type="RefSeq" id="WP_151562909.1">
    <property type="nucleotide sequence ID" value="NZ_WBMT01000010.1"/>
</dbReference>
<protein>
    <recommendedName>
        <fullName evidence="7">Amidophosphoribosyltransferase</fullName>
        <shortName evidence="7">ATase</shortName>
        <ecNumber evidence="7">2.4.2.14</ecNumber>
    </recommendedName>
    <alternativeName>
        <fullName evidence="7">Glutamine phosphoribosylpyrophosphate amidotransferase</fullName>
        <shortName evidence="7">GPATase</shortName>
    </alternativeName>
</protein>
<comment type="function">
    <text evidence="7">Catalyzes the formation of phosphoribosylamine from phosphoribosylpyrophosphate (PRPP) and glutamine.</text>
</comment>
<dbReference type="GO" id="GO:0051539">
    <property type="term" value="F:4 iron, 4 sulfur cluster binding"/>
    <property type="evidence" value="ECO:0007669"/>
    <property type="project" value="UniProtKB-KW"/>
</dbReference>
<dbReference type="InterPro" id="IPR029057">
    <property type="entry name" value="PRTase-like"/>
</dbReference>
<evidence type="ECO:0000256" key="8">
    <source>
        <dbReference type="PIRNR" id="PIRNR000485"/>
    </source>
</evidence>
<keyword evidence="7" id="KW-0004">4Fe-4S</keyword>
<feature type="binding site" evidence="7 11">
    <location>
        <position position="444"/>
    </location>
    <ligand>
        <name>[4Fe-4S] cluster</name>
        <dbReference type="ChEBI" id="CHEBI:49883"/>
    </ligand>
</feature>
<dbReference type="Pfam" id="PF13522">
    <property type="entry name" value="GATase_6"/>
    <property type="match status" value="1"/>
</dbReference>
<feature type="domain" description="Glutamine amidotransferase type-2" evidence="12">
    <location>
        <begin position="7"/>
        <end position="226"/>
    </location>
</feature>
<evidence type="ECO:0000256" key="5">
    <source>
        <dbReference type="ARBA" id="ARBA00022755"/>
    </source>
</evidence>
<dbReference type="CDD" id="cd06223">
    <property type="entry name" value="PRTases_typeI"/>
    <property type="match status" value="1"/>
</dbReference>
<sequence length="461" mass="48495">MTLREACGVAGAWGGDDPAVLVRSMLIALQHRGQEAAGIAVMDQGRLIKRVGPGTVPEAFPDERLPRGAGSLGHVRYATSGNGREGGQPIIVGDSDGPGRPVAVAHNGTLVEPHASARELGVAVPDELTDTEVMARLLHAAMADGLRSLPTAAREALPELVGAYSMVLSDGERLIGVRDPQGFHPLCLGKLGETWLLASEPAAVRAVGGAPVRDLGPGELLEVSAHGVQSDRLPGAGTRTARCLFEYVYFARTDSEFGGLDVYEARHRAGRALGQDAPPPGDAVVVAAPETARVAADGYAFETGLPIVQGLVRHPGAGRSFITRGQAAREHAIRRKLAAVHAAVAGRNVVLVDDSIVRGTTMSSLVEMLREAGAREVHVRIASPPYRWPCFYGMDTGRRAELLAANVSLDELDARLGCDSLAFLTLDRLLNAVGGDPAEYCNACFTGRYPTDVPVAARETS</sequence>
<dbReference type="PANTHER" id="PTHR11907">
    <property type="entry name" value="AMIDOPHOSPHORIBOSYLTRANSFERASE"/>
    <property type="match status" value="1"/>
</dbReference>
<evidence type="ECO:0000256" key="3">
    <source>
        <dbReference type="ARBA" id="ARBA00022676"/>
    </source>
</evidence>
<comment type="cofactor">
    <cofactor evidence="7 10">
        <name>Mg(2+)</name>
        <dbReference type="ChEBI" id="CHEBI:18420"/>
    </cofactor>
    <text evidence="7 10">Binds 1 Mg(2+) ion per subunit.</text>
</comment>
<keyword evidence="5 7" id="KW-0658">Purine biosynthesis</keyword>
<dbReference type="SUPFAM" id="SSF56235">
    <property type="entry name" value="N-terminal nucleophile aminohydrolases (Ntn hydrolases)"/>
    <property type="match status" value="1"/>
</dbReference>
<feature type="binding site" evidence="7 10">
    <location>
        <position position="291"/>
    </location>
    <ligand>
        <name>Mg(2+)</name>
        <dbReference type="ChEBI" id="CHEBI:18420"/>
    </ligand>
</feature>
<dbReference type="InterPro" id="IPR017932">
    <property type="entry name" value="GATase_2_dom"/>
</dbReference>
<evidence type="ECO:0000313" key="14">
    <source>
        <dbReference type="Proteomes" id="UP000468735"/>
    </source>
</evidence>
<dbReference type="Gene3D" id="3.60.20.10">
    <property type="entry name" value="Glutamine Phosphoribosylpyrophosphate, subunit 1, domain 1"/>
    <property type="match status" value="1"/>
</dbReference>
<keyword evidence="7 10" id="KW-0479">Metal-binding</keyword>
<comment type="cofactor">
    <cofactor evidence="7 11">
        <name>[4Fe-4S] cluster</name>
        <dbReference type="ChEBI" id="CHEBI:49883"/>
    </cofactor>
    <text evidence="7 11">Binds 1 [4Fe-4S] cluster per subunit.</text>
</comment>
<feature type="binding site" evidence="7 11">
    <location>
        <position position="441"/>
    </location>
    <ligand>
        <name>[4Fe-4S] cluster</name>
        <dbReference type="ChEBI" id="CHEBI:49883"/>
    </ligand>
</feature>
<evidence type="ECO:0000256" key="7">
    <source>
        <dbReference type="HAMAP-Rule" id="MF_01931"/>
    </source>
</evidence>
<comment type="similarity">
    <text evidence="2 7 8">In the C-terminal section; belongs to the purine/pyrimidine phosphoribosyltransferase family.</text>
</comment>
<keyword evidence="7 11" id="KW-0411">Iron-sulfur</keyword>
<keyword evidence="6 7" id="KW-0315">Glutamine amidotransferase</keyword>
<evidence type="ECO:0000256" key="1">
    <source>
        <dbReference type="ARBA" id="ARBA00005209"/>
    </source>
</evidence>
<dbReference type="Gene3D" id="3.40.50.2020">
    <property type="match status" value="1"/>
</dbReference>
<dbReference type="GO" id="GO:0000287">
    <property type="term" value="F:magnesium ion binding"/>
    <property type="evidence" value="ECO:0007669"/>
    <property type="project" value="UniProtKB-UniRule"/>
</dbReference>
<keyword evidence="7 11" id="KW-0408">Iron</keyword>
<reference evidence="13 14" key="1">
    <citation type="submission" date="2019-09" db="EMBL/GenBank/DDBJ databases">
        <title>Actinomadura physcomitrii sp. nov., a novel actinomycete isolated from moss [Physcomitrium sphaericum (Ludw) Fuernr].</title>
        <authorList>
            <person name="Zhuang X."/>
            <person name="Liu C."/>
        </authorList>
    </citation>
    <scope>NUCLEOTIDE SEQUENCE [LARGE SCALE GENOMIC DNA]</scope>
    <source>
        <strain evidence="13 14">HMC1</strain>
    </source>
</reference>
<dbReference type="Proteomes" id="UP000468735">
    <property type="component" value="Unassembled WGS sequence"/>
</dbReference>
<dbReference type="OrthoDB" id="9801213at2"/>
<dbReference type="GO" id="GO:0009113">
    <property type="term" value="P:purine nucleobase biosynthetic process"/>
    <property type="evidence" value="ECO:0007669"/>
    <property type="project" value="UniProtKB-UniRule"/>
</dbReference>
<dbReference type="GO" id="GO:0004044">
    <property type="term" value="F:amidophosphoribosyltransferase activity"/>
    <property type="evidence" value="ECO:0007669"/>
    <property type="project" value="UniProtKB-UniRule"/>
</dbReference>
<proteinExistence type="inferred from homology"/>
<dbReference type="AlphaFoldDB" id="A0A6H9YTX9"/>
<dbReference type="PIRSF" id="PIRSF000485">
    <property type="entry name" value="Amd_phspho_trans"/>
    <property type="match status" value="1"/>
</dbReference>
<evidence type="ECO:0000256" key="11">
    <source>
        <dbReference type="PIRSR" id="PIRSR000485-3"/>
    </source>
</evidence>
<name>A0A6H9YTX9_9ACTN</name>
<accession>A0A6H9YTX9</accession>
<dbReference type="GO" id="GO:0006189">
    <property type="term" value="P:'de novo' IMP biosynthetic process"/>
    <property type="evidence" value="ECO:0007669"/>
    <property type="project" value="UniProtKB-UniRule"/>
</dbReference>
<evidence type="ECO:0000256" key="9">
    <source>
        <dbReference type="PIRSR" id="PIRSR000485-1"/>
    </source>
</evidence>
<dbReference type="SUPFAM" id="SSF53271">
    <property type="entry name" value="PRTase-like"/>
    <property type="match status" value="1"/>
</dbReference>
<keyword evidence="14" id="KW-1185">Reference proteome</keyword>
<feature type="active site" description="Nucleophile" evidence="7 9">
    <location>
        <position position="7"/>
    </location>
</feature>
<dbReference type="NCBIfam" id="TIGR01134">
    <property type="entry name" value="purF"/>
    <property type="match status" value="1"/>
</dbReference>
<evidence type="ECO:0000256" key="10">
    <source>
        <dbReference type="PIRSR" id="PIRSR000485-2"/>
    </source>
</evidence>
<dbReference type="PROSITE" id="PS51278">
    <property type="entry name" value="GATASE_TYPE_2"/>
    <property type="match status" value="1"/>
</dbReference>
<dbReference type="UniPathway" id="UPA00074">
    <property type="reaction ID" value="UER00124"/>
</dbReference>
<dbReference type="InterPro" id="IPR000836">
    <property type="entry name" value="PRTase_dom"/>
</dbReference>
<comment type="catalytic activity">
    <reaction evidence="7 8">
        <text>5-phospho-beta-D-ribosylamine + L-glutamate + diphosphate = 5-phospho-alpha-D-ribose 1-diphosphate + L-glutamine + H2O</text>
        <dbReference type="Rhea" id="RHEA:14905"/>
        <dbReference type="ChEBI" id="CHEBI:15377"/>
        <dbReference type="ChEBI" id="CHEBI:29985"/>
        <dbReference type="ChEBI" id="CHEBI:33019"/>
        <dbReference type="ChEBI" id="CHEBI:58017"/>
        <dbReference type="ChEBI" id="CHEBI:58359"/>
        <dbReference type="ChEBI" id="CHEBI:58681"/>
        <dbReference type="EC" id="2.4.2.14"/>
    </reaction>
</comment>
<feature type="binding site" evidence="7 10">
    <location>
        <position position="353"/>
    </location>
    <ligand>
        <name>Mg(2+)</name>
        <dbReference type="ChEBI" id="CHEBI:18420"/>
    </ligand>
</feature>
<dbReference type="InterPro" id="IPR029055">
    <property type="entry name" value="Ntn_hydrolases_N"/>
</dbReference>
<feature type="binding site" evidence="7 11">
    <location>
        <position position="243"/>
    </location>
    <ligand>
        <name>[4Fe-4S] cluster</name>
        <dbReference type="ChEBI" id="CHEBI:49883"/>
    </ligand>
</feature>
<comment type="caution">
    <text evidence="13">The sequence shown here is derived from an EMBL/GenBank/DDBJ whole genome shotgun (WGS) entry which is preliminary data.</text>
</comment>
<keyword evidence="4 7" id="KW-0808">Transferase</keyword>
<gene>
    <name evidence="7 13" type="primary">purF</name>
    <name evidence="13" type="ORF">F8566_22460</name>
</gene>
<feature type="binding site" evidence="7 11">
    <location>
        <position position="390"/>
    </location>
    <ligand>
        <name>[4Fe-4S] cluster</name>
        <dbReference type="ChEBI" id="CHEBI:49883"/>
    </ligand>
</feature>
<evidence type="ECO:0000256" key="2">
    <source>
        <dbReference type="ARBA" id="ARBA00010138"/>
    </source>
</evidence>
<organism evidence="13 14">
    <name type="scientific">Actinomadura rudentiformis</name>
    <dbReference type="NCBI Taxonomy" id="359158"/>
    <lineage>
        <taxon>Bacteria</taxon>
        <taxon>Bacillati</taxon>
        <taxon>Actinomycetota</taxon>
        <taxon>Actinomycetes</taxon>
        <taxon>Streptosporangiales</taxon>
        <taxon>Thermomonosporaceae</taxon>
        <taxon>Actinomadura</taxon>
    </lineage>
</organism>
<feature type="binding site" evidence="7 10">
    <location>
        <position position="354"/>
    </location>
    <ligand>
        <name>Mg(2+)</name>
        <dbReference type="ChEBI" id="CHEBI:18420"/>
    </ligand>
</feature>
<dbReference type="EC" id="2.4.2.14" evidence="7"/>
<keyword evidence="7 10" id="KW-0460">Magnesium</keyword>
<dbReference type="EMBL" id="WBMT01000010">
    <property type="protein sequence ID" value="KAB2346954.1"/>
    <property type="molecule type" value="Genomic_DNA"/>
</dbReference>
<evidence type="ECO:0000256" key="6">
    <source>
        <dbReference type="ARBA" id="ARBA00022962"/>
    </source>
</evidence>
<comment type="pathway">
    <text evidence="1 7 8">Purine metabolism; IMP biosynthesis via de novo pathway; N(1)-(5-phospho-D-ribosyl)glycinamide from 5-phospho-alpha-D-ribose 1-diphosphate: step 1/2.</text>
</comment>
<evidence type="ECO:0000259" key="12">
    <source>
        <dbReference type="PROSITE" id="PS51278"/>
    </source>
</evidence>
<dbReference type="InterPro" id="IPR005854">
    <property type="entry name" value="PurF"/>
</dbReference>
<evidence type="ECO:0000256" key="4">
    <source>
        <dbReference type="ARBA" id="ARBA00022679"/>
    </source>
</evidence>
<evidence type="ECO:0000313" key="13">
    <source>
        <dbReference type="EMBL" id="KAB2346954.1"/>
    </source>
</evidence>
<dbReference type="HAMAP" id="MF_01931">
    <property type="entry name" value="PurF"/>
    <property type="match status" value="1"/>
</dbReference>